<dbReference type="InterPro" id="IPR036277">
    <property type="entry name" value="SMC_hinge_sf"/>
</dbReference>
<keyword evidence="2 6" id="KW-0547">Nucleotide-binding</keyword>
<dbReference type="CDD" id="cd03278">
    <property type="entry name" value="ABC_SMC_barmotin"/>
    <property type="match status" value="1"/>
</dbReference>
<dbReference type="Proteomes" id="UP001484097">
    <property type="component" value="Unassembled WGS sequence"/>
</dbReference>
<feature type="region of interest" description="Disordered" evidence="7">
    <location>
        <begin position="333"/>
        <end position="368"/>
    </location>
</feature>
<accession>A0ABV0IGA7</accession>
<feature type="coiled-coil region" evidence="6">
    <location>
        <begin position="417"/>
        <end position="479"/>
    </location>
</feature>
<dbReference type="NCBIfam" id="TIGR02168">
    <property type="entry name" value="SMC_prok_B"/>
    <property type="match status" value="1"/>
</dbReference>
<sequence>MYLKSLTVRGFKSFASATTFQFEPGVTAVVGPNGSGKSNVVDALSWVMGEQGAKNLRGGKMEDVIFAGTTGRAPLGRAQVSLTIDNTDGALPIEYSEVTISRTLFRSGGSEYAINGSSCRLLDIQELLSDSGLGREMHVIVGQGQLDRILQASPEERRGFIEEASGVLKHRRRKERSVRKLESMRSNLDRVRDLSEEVRRQLGPLSKQAKTARKAQRIQYDVRDARSRLLADDVARQQDALDRLGAGDQELEAAVAGAQAEVDRAGEAATAMAADVATAAQAAAAAREHWYRLSTLAERYRSLGAVAAERERSRRHPVPPLSGPDTDAARQLAERAGADASAAEDAVTTARQDLERASAGRQQAEHSARVANEAYTRLLQQAADRRQAAAVAAGRIEAARATERSLRGQWDQSTARLAESERTAEDLRAELADYQNRLAGSLDSEEALDADHEEAAAVADGLRDRLARLDEALAAAEAAQGAAVARRDALVEALEPEAGAAASALGDLKPTALAEALTVQDGWEAAIAAALGGPAEQLVVDGLDPAVRAAGRLAESGAADARLLFAWSADLADGPAGDSADGPAGVGHGAGVLPEALPDGVTDAGAMVRFPAGPAQSAIAGTVRSLLAGTLLVEDLNTARALWESGRVPARHRGVPVRLATRDGHVLGAGWADGRGAGAGSRLERQAAADEAAAVAAAALHEVERLRFERSGLGHEVEEATAAERAALEALEASDARFTAVTEDLGRLNQQLSHADQAAERQRNELAGLRTRLAEAEDAVGEAIEAAERQAESTETTESTETMETTGETDETGVASGDGSSGESAPDPAARDAAEVRAGEARHQETEARLALRAAESTLSQLSARAEQSRRQVASATLAHEERERAEQRRRAWLTRITAVSRALEQAMAGLEQAVARAEADRSELERRGEELTAERQRLQQAAEQHRSAVAQAKDRLHAARMARQEQQLRLDQLLGRALDDLGMTGEYLLEHFGPDVPVPLEPAEQSPGGQAGSQVEDEAPETAAPDGPSSGPVAVDAGSESSDTVPYDRAEQQKRLRRAERELAALGRVNPLALEEYAAVEERHRFLTGQLEDLDASRRDLLTIIQDVDDTVLRVFSAAFEDTAAQFQHVFATLFPGGEGRLFLTDPENLLESGVEVEARPAGKKVKRLSLLSGGERSLAAVAMLVAIFKARPSPFYVMDEVEAALDDTNLGRLLEIFRELQQDSQLIIITHQKRTMEVADALYGVSMRGDGVSTVISQRLDAAPAAPAAPAAAPPVPPAG</sequence>
<feature type="binding site" evidence="6">
    <location>
        <begin position="32"/>
        <end position="39"/>
    </location>
    <ligand>
        <name>ATP</name>
        <dbReference type="ChEBI" id="CHEBI:30616"/>
    </ligand>
</feature>
<comment type="domain">
    <text evidence="6">Contains large globular domains required for ATP hydrolysis at each terminus and a third globular domain forming a flexible hinge near the middle of the molecule. These domains are separated by coiled-coil structures.</text>
</comment>
<feature type="coiled-coil region" evidence="6">
    <location>
        <begin position="745"/>
        <end position="786"/>
    </location>
</feature>
<dbReference type="InterPro" id="IPR027417">
    <property type="entry name" value="P-loop_NTPase"/>
</dbReference>
<dbReference type="Pfam" id="PF06470">
    <property type="entry name" value="SMC_hinge"/>
    <property type="match status" value="1"/>
</dbReference>
<gene>
    <name evidence="6 9" type="primary">smc</name>
    <name evidence="9" type="ORF">ABDK96_02370</name>
</gene>
<organism evidence="9 10">
    <name type="scientific">Citricoccus nitrophenolicus</name>
    <dbReference type="NCBI Taxonomy" id="863575"/>
    <lineage>
        <taxon>Bacteria</taxon>
        <taxon>Bacillati</taxon>
        <taxon>Actinomycetota</taxon>
        <taxon>Actinomycetes</taxon>
        <taxon>Micrococcales</taxon>
        <taxon>Micrococcaceae</taxon>
        <taxon>Citricoccus</taxon>
    </lineage>
</organism>
<evidence type="ECO:0000256" key="7">
    <source>
        <dbReference type="SAM" id="MobiDB-lite"/>
    </source>
</evidence>
<feature type="coiled-coil region" evidence="6">
    <location>
        <begin position="901"/>
        <end position="970"/>
    </location>
</feature>
<feature type="compositionally biased region" description="Low complexity" evidence="7">
    <location>
        <begin position="338"/>
        <end position="351"/>
    </location>
</feature>
<dbReference type="PIRSF" id="PIRSF005719">
    <property type="entry name" value="SMC"/>
    <property type="match status" value="1"/>
</dbReference>
<keyword evidence="1 6" id="KW-0963">Cytoplasm</keyword>
<evidence type="ECO:0000256" key="1">
    <source>
        <dbReference type="ARBA" id="ARBA00022490"/>
    </source>
</evidence>
<dbReference type="Gene3D" id="1.20.1060.20">
    <property type="match status" value="1"/>
</dbReference>
<keyword evidence="10" id="KW-1185">Reference proteome</keyword>
<comment type="subunit">
    <text evidence="6">Homodimer.</text>
</comment>
<dbReference type="RefSeq" id="WP_347918625.1">
    <property type="nucleotide sequence ID" value="NZ_JBDXMX010000001.1"/>
</dbReference>
<dbReference type="InterPro" id="IPR024704">
    <property type="entry name" value="SMC"/>
</dbReference>
<feature type="domain" description="SMC hinge" evidence="8">
    <location>
        <begin position="506"/>
        <end position="643"/>
    </location>
</feature>
<dbReference type="InterPro" id="IPR010935">
    <property type="entry name" value="SMC_hinge"/>
</dbReference>
<feature type="region of interest" description="Disordered" evidence="7">
    <location>
        <begin position="862"/>
        <end position="882"/>
    </location>
</feature>
<evidence type="ECO:0000256" key="4">
    <source>
        <dbReference type="ARBA" id="ARBA00023054"/>
    </source>
</evidence>
<feature type="region of interest" description="Disordered" evidence="7">
    <location>
        <begin position="994"/>
        <end position="1054"/>
    </location>
</feature>
<feature type="region of interest" description="Disordered" evidence="7">
    <location>
        <begin position="308"/>
        <end position="327"/>
    </location>
</feature>
<keyword evidence="3 6" id="KW-0067">ATP-binding</keyword>
<name>A0ABV0IGA7_9MICC</name>
<evidence type="ECO:0000259" key="8">
    <source>
        <dbReference type="SMART" id="SM00968"/>
    </source>
</evidence>
<comment type="caution">
    <text evidence="9">The sequence shown here is derived from an EMBL/GenBank/DDBJ whole genome shotgun (WGS) entry which is preliminary data.</text>
</comment>
<evidence type="ECO:0000256" key="2">
    <source>
        <dbReference type="ARBA" id="ARBA00022741"/>
    </source>
</evidence>
<reference evidence="9 10" key="1">
    <citation type="submission" date="2024-05" db="EMBL/GenBank/DDBJ databases">
        <authorList>
            <person name="Yi C."/>
        </authorList>
    </citation>
    <scope>NUCLEOTIDE SEQUENCE [LARGE SCALE GENOMIC DNA]</scope>
    <source>
        <strain evidence="9 10">XS13</strain>
    </source>
</reference>
<dbReference type="SUPFAM" id="SSF52540">
    <property type="entry name" value="P-loop containing nucleoside triphosphate hydrolases"/>
    <property type="match status" value="1"/>
</dbReference>
<dbReference type="PANTHER" id="PTHR43977">
    <property type="entry name" value="STRUCTURAL MAINTENANCE OF CHROMOSOMES PROTEIN 3"/>
    <property type="match status" value="1"/>
</dbReference>
<evidence type="ECO:0000256" key="6">
    <source>
        <dbReference type="HAMAP-Rule" id="MF_01894"/>
    </source>
</evidence>
<feature type="compositionally biased region" description="Basic and acidic residues" evidence="7">
    <location>
        <begin position="829"/>
        <end position="846"/>
    </location>
</feature>
<dbReference type="Gene3D" id="3.40.50.300">
    <property type="entry name" value="P-loop containing nucleotide triphosphate hydrolases"/>
    <property type="match status" value="2"/>
</dbReference>
<protein>
    <recommendedName>
        <fullName evidence="6">Chromosome partition protein Smc</fullName>
    </recommendedName>
</protein>
<dbReference type="HAMAP" id="MF_01894">
    <property type="entry name" value="Smc_prok"/>
    <property type="match status" value="1"/>
</dbReference>
<dbReference type="EMBL" id="JBDXMX010000001">
    <property type="protein sequence ID" value="MEO9246522.1"/>
    <property type="molecule type" value="Genomic_DNA"/>
</dbReference>
<dbReference type="Pfam" id="PF02463">
    <property type="entry name" value="SMC_N"/>
    <property type="match status" value="1"/>
</dbReference>
<comment type="subcellular location">
    <subcellularLocation>
        <location evidence="6">Cytoplasm</location>
    </subcellularLocation>
</comment>
<keyword evidence="4 6" id="KW-0175">Coiled coil</keyword>
<comment type="function">
    <text evidence="6">Required for chromosome condensation and partitioning.</text>
</comment>
<evidence type="ECO:0000313" key="10">
    <source>
        <dbReference type="Proteomes" id="UP001484097"/>
    </source>
</evidence>
<proteinExistence type="inferred from homology"/>
<keyword evidence="5 6" id="KW-0238">DNA-binding</keyword>
<dbReference type="SMART" id="SM00968">
    <property type="entry name" value="SMC_hinge"/>
    <property type="match status" value="1"/>
</dbReference>
<dbReference type="SUPFAM" id="SSF75553">
    <property type="entry name" value="Smc hinge domain"/>
    <property type="match status" value="1"/>
</dbReference>
<dbReference type="InterPro" id="IPR011890">
    <property type="entry name" value="SMC_prok"/>
</dbReference>
<comment type="similarity">
    <text evidence="6">Belongs to the SMC family.</text>
</comment>
<evidence type="ECO:0000256" key="5">
    <source>
        <dbReference type="ARBA" id="ARBA00023125"/>
    </source>
</evidence>
<feature type="compositionally biased region" description="Basic and acidic residues" evidence="7">
    <location>
        <begin position="352"/>
        <end position="368"/>
    </location>
</feature>
<dbReference type="InterPro" id="IPR003395">
    <property type="entry name" value="RecF/RecN/SMC_N"/>
</dbReference>
<dbReference type="Gene3D" id="3.30.70.1620">
    <property type="match status" value="1"/>
</dbReference>
<evidence type="ECO:0000256" key="3">
    <source>
        <dbReference type="ARBA" id="ARBA00022840"/>
    </source>
</evidence>
<dbReference type="Gene3D" id="6.10.140.1720">
    <property type="match status" value="1"/>
</dbReference>
<evidence type="ECO:0000313" key="9">
    <source>
        <dbReference type="EMBL" id="MEO9246522.1"/>
    </source>
</evidence>
<feature type="region of interest" description="Disordered" evidence="7">
    <location>
        <begin position="786"/>
        <end position="846"/>
    </location>
</feature>
<feature type="compositionally biased region" description="Low complexity" evidence="7">
    <location>
        <begin position="793"/>
        <end position="806"/>
    </location>
</feature>